<feature type="compositionally biased region" description="Low complexity" evidence="1">
    <location>
        <begin position="421"/>
        <end position="435"/>
    </location>
</feature>
<evidence type="ECO:0000313" key="3">
    <source>
        <dbReference type="Proteomes" id="UP000250235"/>
    </source>
</evidence>
<feature type="compositionally biased region" description="Acidic residues" evidence="1">
    <location>
        <begin position="58"/>
        <end position="68"/>
    </location>
</feature>
<dbReference type="PANTHER" id="PTHR33929">
    <property type="entry name" value="MEMBRANE-ASSOCIATED KINASE REGULATOR 2-RELATED"/>
    <property type="match status" value="1"/>
</dbReference>
<name>A0A2Z7CDH8_9LAMI</name>
<dbReference type="PANTHER" id="PTHR33929:SF1">
    <property type="entry name" value="MEMBRANE-ASSOCIATED KINASE REGULATOR 2-RELATED"/>
    <property type="match status" value="1"/>
</dbReference>
<protein>
    <submittedName>
        <fullName evidence="2">Putative membrane-associated kinase regulator 2</fullName>
    </submittedName>
</protein>
<keyword evidence="2" id="KW-0418">Kinase</keyword>
<sequence>MEGFSLLNYWRPSEGSGGNTTIVQPCASTKTIFASTAAVSPDSSDGEDGPYFDLEFTLPEDESDAEEELSVKTDETYQRSQKTANGNETETGNGGEEFSESGTEDEEEEVEDVKITLFPTEQLIFNGNLVSVEPTSNILNDSEENSRFPVFLLKSATKFRVLLLKLKKSKSVSRKGEKIECNGHENSSPQQVQVKQSTLSGKFLTVMCKAEEVRMPLVSLFTRDNSSKSKHYAKCTKKNQQDFDSNSTAVSGERKLTKEVVHKYIKMVKPLSDRVSKRYVEKLKFSGQWNFTSGASKRGGGVSLPEKGTETEKAASSAGSVKTQPKQASINNNLQAGLKVVRKHLGKSRSASAIATLPPLPEKMASSRRDDSLLQIHDGIQGAILHCKKSFNATRDVESSVLSRSASDPSYEKSVIMPKDSSSSSSPSPSSSSFSGEETEENLNLS</sequence>
<reference evidence="2 3" key="1">
    <citation type="journal article" date="2015" name="Proc. Natl. Acad. Sci. U.S.A.">
        <title>The resurrection genome of Boea hygrometrica: A blueprint for survival of dehydration.</title>
        <authorList>
            <person name="Xiao L."/>
            <person name="Yang G."/>
            <person name="Zhang L."/>
            <person name="Yang X."/>
            <person name="Zhao S."/>
            <person name="Ji Z."/>
            <person name="Zhou Q."/>
            <person name="Hu M."/>
            <person name="Wang Y."/>
            <person name="Chen M."/>
            <person name="Xu Y."/>
            <person name="Jin H."/>
            <person name="Xiao X."/>
            <person name="Hu G."/>
            <person name="Bao F."/>
            <person name="Hu Y."/>
            <person name="Wan P."/>
            <person name="Li L."/>
            <person name="Deng X."/>
            <person name="Kuang T."/>
            <person name="Xiang C."/>
            <person name="Zhu J.K."/>
            <person name="Oliver M.J."/>
            <person name="He Y."/>
        </authorList>
    </citation>
    <scope>NUCLEOTIDE SEQUENCE [LARGE SCALE GENOMIC DNA]</scope>
    <source>
        <strain evidence="3">cv. XS01</strain>
    </source>
</reference>
<organism evidence="2 3">
    <name type="scientific">Dorcoceras hygrometricum</name>
    <dbReference type="NCBI Taxonomy" id="472368"/>
    <lineage>
        <taxon>Eukaryota</taxon>
        <taxon>Viridiplantae</taxon>
        <taxon>Streptophyta</taxon>
        <taxon>Embryophyta</taxon>
        <taxon>Tracheophyta</taxon>
        <taxon>Spermatophyta</taxon>
        <taxon>Magnoliopsida</taxon>
        <taxon>eudicotyledons</taxon>
        <taxon>Gunneridae</taxon>
        <taxon>Pentapetalae</taxon>
        <taxon>asterids</taxon>
        <taxon>lamiids</taxon>
        <taxon>Lamiales</taxon>
        <taxon>Gesneriaceae</taxon>
        <taxon>Didymocarpoideae</taxon>
        <taxon>Trichosporeae</taxon>
        <taxon>Loxocarpinae</taxon>
        <taxon>Dorcoceras</taxon>
    </lineage>
</organism>
<proteinExistence type="predicted"/>
<accession>A0A2Z7CDH8</accession>
<dbReference type="GO" id="GO:0005886">
    <property type="term" value="C:plasma membrane"/>
    <property type="evidence" value="ECO:0007669"/>
    <property type="project" value="InterPro"/>
</dbReference>
<feature type="region of interest" description="Disordered" evidence="1">
    <location>
        <begin position="397"/>
        <end position="446"/>
    </location>
</feature>
<feature type="compositionally biased region" description="Acidic residues" evidence="1">
    <location>
        <begin position="437"/>
        <end position="446"/>
    </location>
</feature>
<dbReference type="Proteomes" id="UP000250235">
    <property type="component" value="Unassembled WGS sequence"/>
</dbReference>
<dbReference type="EMBL" id="KQ996452">
    <property type="protein sequence ID" value="KZV44988.1"/>
    <property type="molecule type" value="Genomic_DNA"/>
</dbReference>
<evidence type="ECO:0000313" key="2">
    <source>
        <dbReference type="EMBL" id="KZV44988.1"/>
    </source>
</evidence>
<feature type="region of interest" description="Disordered" evidence="1">
    <location>
        <begin position="296"/>
        <end position="330"/>
    </location>
</feature>
<dbReference type="OrthoDB" id="689803at2759"/>
<feature type="compositionally biased region" description="Polar residues" evidence="1">
    <location>
        <begin position="317"/>
        <end position="330"/>
    </location>
</feature>
<keyword evidence="2" id="KW-0808">Transferase</keyword>
<feature type="compositionally biased region" description="Acidic residues" evidence="1">
    <location>
        <begin position="97"/>
        <end position="111"/>
    </location>
</feature>
<evidence type="ECO:0000256" key="1">
    <source>
        <dbReference type="SAM" id="MobiDB-lite"/>
    </source>
</evidence>
<feature type="region of interest" description="Disordered" evidence="1">
    <location>
        <begin position="1"/>
        <end position="22"/>
    </location>
</feature>
<dbReference type="InterPro" id="IPR039619">
    <property type="entry name" value="MAKR2/5"/>
</dbReference>
<gene>
    <name evidence="2" type="ORF">F511_32734</name>
</gene>
<dbReference type="AlphaFoldDB" id="A0A2Z7CDH8"/>
<feature type="region of interest" description="Disordered" evidence="1">
    <location>
        <begin position="36"/>
        <end position="112"/>
    </location>
</feature>
<keyword evidence="3" id="KW-1185">Reference proteome</keyword>
<dbReference type="GO" id="GO:0016301">
    <property type="term" value="F:kinase activity"/>
    <property type="evidence" value="ECO:0007669"/>
    <property type="project" value="UniProtKB-KW"/>
</dbReference>